<accession>A0A8T1TY71</accession>
<dbReference type="GO" id="GO:0005524">
    <property type="term" value="F:ATP binding"/>
    <property type="evidence" value="ECO:0007669"/>
    <property type="project" value="InterPro"/>
</dbReference>
<dbReference type="Proteomes" id="UP000688947">
    <property type="component" value="Unassembled WGS sequence"/>
</dbReference>
<sequence length="377" mass="42623">MLGSERKRRRLEESPDAWIKAIKDTQVTVLPSTCEDLKGHLERELRVKAPLTDRLSLTGIVGAVIDPLGSGSEFATEDTYHHLWDSLIAALLRRVSNGNFRRNTNESASTGPYRPDLCFYYNNSDVCVFRGEEKARAHCQCRKKNCMRTFGYAAVGLQVRLLAIKKDEMTKCGAKVEAIETYNLGSLKDRLSFFLAILNLSTLFRPVVDLVQSLGRTEYAIIPRENGVVIEFADDSVTKTYPSDMSSDAFIRNLRMLHQLMKEHSVPNVVELRKTNMKKKYVVLKPIGLPSQPEDVHQLLTALRDIIKALVAMHAIDLMHRDLRWENVLKYPGEDDKWFLIEFDEGALSPAAKVNLLKAESHAPEILSSSHTVKVDI</sequence>
<evidence type="ECO:0000259" key="1">
    <source>
        <dbReference type="PROSITE" id="PS50011"/>
    </source>
</evidence>
<comment type="caution">
    <text evidence="2">The sequence shown here is derived from an EMBL/GenBank/DDBJ whole genome shotgun (WGS) entry which is preliminary data.</text>
</comment>
<gene>
    <name evidence="2" type="ORF">JG687_00014909</name>
</gene>
<dbReference type="InterPro" id="IPR000719">
    <property type="entry name" value="Prot_kinase_dom"/>
</dbReference>
<reference evidence="2" key="1">
    <citation type="submission" date="2021-01" db="EMBL/GenBank/DDBJ databases">
        <title>Phytophthora aleatoria, a newly-described species from Pinus radiata is distinct from Phytophthora cactorum isolates based on comparative genomics.</title>
        <authorList>
            <person name="Mcdougal R."/>
            <person name="Panda P."/>
            <person name="Williams N."/>
            <person name="Studholme D.J."/>
        </authorList>
    </citation>
    <scope>NUCLEOTIDE SEQUENCE</scope>
    <source>
        <strain evidence="2">NZFS 3830</strain>
    </source>
</reference>
<dbReference type="GO" id="GO:0004672">
    <property type="term" value="F:protein kinase activity"/>
    <property type="evidence" value="ECO:0007669"/>
    <property type="project" value="InterPro"/>
</dbReference>
<organism evidence="2 3">
    <name type="scientific">Phytophthora cactorum</name>
    <dbReference type="NCBI Taxonomy" id="29920"/>
    <lineage>
        <taxon>Eukaryota</taxon>
        <taxon>Sar</taxon>
        <taxon>Stramenopiles</taxon>
        <taxon>Oomycota</taxon>
        <taxon>Peronosporomycetes</taxon>
        <taxon>Peronosporales</taxon>
        <taxon>Peronosporaceae</taxon>
        <taxon>Phytophthora</taxon>
    </lineage>
</organism>
<protein>
    <recommendedName>
        <fullName evidence="1">Protein kinase domain-containing protein</fullName>
    </recommendedName>
</protein>
<evidence type="ECO:0000313" key="2">
    <source>
        <dbReference type="EMBL" id="KAG6949369.1"/>
    </source>
</evidence>
<dbReference type="EMBL" id="JAENGZ010001258">
    <property type="protein sequence ID" value="KAG6949369.1"/>
    <property type="molecule type" value="Genomic_DNA"/>
</dbReference>
<evidence type="ECO:0000313" key="3">
    <source>
        <dbReference type="Proteomes" id="UP000688947"/>
    </source>
</evidence>
<proteinExistence type="predicted"/>
<dbReference type="OrthoDB" id="2379186at2759"/>
<dbReference type="AlphaFoldDB" id="A0A8T1TY71"/>
<name>A0A8T1TY71_9STRA</name>
<feature type="domain" description="Protein kinase" evidence="1">
    <location>
        <begin position="144"/>
        <end position="377"/>
    </location>
</feature>
<dbReference type="PROSITE" id="PS50011">
    <property type="entry name" value="PROTEIN_KINASE_DOM"/>
    <property type="match status" value="1"/>
</dbReference>
<dbReference type="VEuPathDB" id="FungiDB:PC110_g10764"/>